<keyword evidence="2" id="KW-0808">Transferase</keyword>
<dbReference type="Pfam" id="PF00535">
    <property type="entry name" value="Glycos_transf_2"/>
    <property type="match status" value="1"/>
</dbReference>
<evidence type="ECO:0000313" key="3">
    <source>
        <dbReference type="Proteomes" id="UP000594451"/>
    </source>
</evidence>
<name>A0A7T0BRW0_9BACT</name>
<dbReference type="Gene3D" id="3.90.550.10">
    <property type="entry name" value="Spore Coat Polysaccharide Biosynthesis Protein SpsA, Chain A"/>
    <property type="match status" value="1"/>
</dbReference>
<accession>A0A7T0BRW0</accession>
<evidence type="ECO:0000313" key="2">
    <source>
        <dbReference type="EMBL" id="QPJ58496.1"/>
    </source>
</evidence>
<dbReference type="AlphaFoldDB" id="A0A7T0BRW0"/>
<keyword evidence="3" id="KW-1185">Reference proteome</keyword>
<reference evidence="2 3" key="1">
    <citation type="journal article" date="2020" name="Sci. Rep.">
        <title>Morphology, ultrastructure, genomics, and phylogeny of Euplotes vanleeuwenhoeki sp. nov. and its ultra-reduced endosymbiont Candidatus Pinguicoccus supinus sp. nov.</title>
        <authorList>
            <person name="Serra V."/>
            <person name="Gammuto L."/>
            <person name="Nitla V."/>
            <person name="Castelli M."/>
            <person name="Lanzoni O."/>
            <person name="Sassera D."/>
            <person name="Bandi C."/>
            <person name="Sandeep B.V."/>
            <person name="Verni F."/>
            <person name="Modeo L."/>
            <person name="Petroni G."/>
        </authorList>
    </citation>
    <scope>NUCLEOTIDE SEQUENCE [LARGE SCALE GENOMIC DNA]</scope>
    <source>
        <strain evidence="2 3">KKR18_Esm</strain>
    </source>
</reference>
<dbReference type="Proteomes" id="UP000594451">
    <property type="component" value="Chromosome"/>
</dbReference>
<dbReference type="InterPro" id="IPR001173">
    <property type="entry name" value="Glyco_trans_2-like"/>
</dbReference>
<dbReference type="InterPro" id="IPR029044">
    <property type="entry name" value="Nucleotide-diphossugar_trans"/>
</dbReference>
<dbReference type="EMBL" id="CP039370">
    <property type="protein sequence ID" value="QPJ58496.1"/>
    <property type="molecule type" value="Genomic_DNA"/>
</dbReference>
<dbReference type="KEGG" id="psup:E5P55_00770"/>
<dbReference type="SUPFAM" id="SSF53448">
    <property type="entry name" value="Nucleotide-diphospho-sugar transferases"/>
    <property type="match status" value="1"/>
</dbReference>
<dbReference type="GO" id="GO:0016740">
    <property type="term" value="F:transferase activity"/>
    <property type="evidence" value="ECO:0007669"/>
    <property type="project" value="UniProtKB-KW"/>
</dbReference>
<protein>
    <submittedName>
        <fullName evidence="2">Glycosyltransferase</fullName>
    </submittedName>
</protein>
<feature type="domain" description="Glycosyltransferase 2-like" evidence="1">
    <location>
        <begin position="10"/>
        <end position="66"/>
    </location>
</feature>
<gene>
    <name evidence="2" type="ORF">E5P55_00770</name>
</gene>
<evidence type="ECO:0000259" key="1">
    <source>
        <dbReference type="Pfam" id="PF00535"/>
    </source>
</evidence>
<proteinExistence type="predicted"/>
<organism evidence="2 3">
    <name type="scientific">Candidatus Pinguicoccus supinus</name>
    <dbReference type="NCBI Taxonomy" id="2529394"/>
    <lineage>
        <taxon>Bacteria</taxon>
        <taxon>Pseudomonadati</taxon>
        <taxon>Verrucomicrobiota</taxon>
        <taxon>Candidatus Pinguicoccus</taxon>
    </lineage>
</organism>
<sequence>MFSSKLPLISIVTTCKNTSAIDLESCISSILNQTYPYIEYIIQDGNSCLSETVRILQKYKGYVKIYTKYDRIADEGLLSAYSMCSGD</sequence>